<evidence type="ECO:0000256" key="3">
    <source>
        <dbReference type="ARBA" id="ARBA00023274"/>
    </source>
</evidence>
<dbReference type="PANTHER" id="PTHR11661:SF1">
    <property type="entry name" value="LARGE RIBOSOMAL SUBUNIT PROTEIN UL11M"/>
    <property type="match status" value="1"/>
</dbReference>
<proteinExistence type="inferred from homology"/>
<dbReference type="GO" id="GO:0070180">
    <property type="term" value="F:large ribosomal subunit rRNA binding"/>
    <property type="evidence" value="ECO:0007669"/>
    <property type="project" value="TreeGrafter"/>
</dbReference>
<dbReference type="InterPro" id="IPR020783">
    <property type="entry name" value="Ribosomal_uL11_C"/>
</dbReference>
<feature type="domain" description="Large ribosomal subunit protein uL11 N-terminal" evidence="9">
    <location>
        <begin position="24"/>
        <end position="82"/>
    </location>
</feature>
<dbReference type="Proteomes" id="UP001152759">
    <property type="component" value="Chromosome 2"/>
</dbReference>
<dbReference type="FunFam" id="1.10.10.250:FF:000003">
    <property type="entry name" value="Mitochondrial ribosomal protein L11"/>
    <property type="match status" value="1"/>
</dbReference>
<dbReference type="EMBL" id="OU963863">
    <property type="protein sequence ID" value="CAH0383894.1"/>
    <property type="molecule type" value="Genomic_DNA"/>
</dbReference>
<dbReference type="Pfam" id="PF03946">
    <property type="entry name" value="Ribosomal_L11_N"/>
    <property type="match status" value="1"/>
</dbReference>
<protein>
    <recommendedName>
        <fullName evidence="5">Large ribosomal subunit protein uL11m</fullName>
    </recommendedName>
    <alternativeName>
        <fullName evidence="6">39S ribosomal protein L11, mitochondrial</fullName>
    </alternativeName>
</protein>
<dbReference type="GO" id="GO:0003735">
    <property type="term" value="F:structural constituent of ribosome"/>
    <property type="evidence" value="ECO:0007669"/>
    <property type="project" value="InterPro"/>
</dbReference>
<dbReference type="PANTHER" id="PTHR11661">
    <property type="entry name" value="60S RIBOSOMAL PROTEIN L12"/>
    <property type="match status" value="1"/>
</dbReference>
<keyword evidence="3 7" id="KW-0687">Ribonucleoprotein</keyword>
<dbReference type="SUPFAM" id="SSF54747">
    <property type="entry name" value="Ribosomal L11/L12e N-terminal domain"/>
    <property type="match status" value="1"/>
</dbReference>
<evidence type="ECO:0000259" key="8">
    <source>
        <dbReference type="Pfam" id="PF00298"/>
    </source>
</evidence>
<evidence type="ECO:0000256" key="2">
    <source>
        <dbReference type="ARBA" id="ARBA00022980"/>
    </source>
</evidence>
<dbReference type="SMART" id="SM00649">
    <property type="entry name" value="RL11"/>
    <property type="match status" value="1"/>
</dbReference>
<dbReference type="Pfam" id="PF00298">
    <property type="entry name" value="Ribosomal_L11"/>
    <property type="match status" value="1"/>
</dbReference>
<keyword evidence="11" id="KW-1185">Reference proteome</keyword>
<dbReference type="KEGG" id="btab:109042299"/>
<dbReference type="GO" id="GO:0006412">
    <property type="term" value="P:translation"/>
    <property type="evidence" value="ECO:0007669"/>
    <property type="project" value="InterPro"/>
</dbReference>
<dbReference type="InterPro" id="IPR000911">
    <property type="entry name" value="Ribosomal_uL11"/>
</dbReference>
<gene>
    <name evidence="10" type="ORF">BEMITA_LOCUS3290</name>
</gene>
<comment type="similarity">
    <text evidence="1 7">Belongs to the universal ribosomal protein uL11 family.</text>
</comment>
<evidence type="ECO:0000256" key="7">
    <source>
        <dbReference type="RuleBase" id="RU003978"/>
    </source>
</evidence>
<organism evidence="10 11">
    <name type="scientific">Bemisia tabaci</name>
    <name type="common">Sweetpotato whitefly</name>
    <name type="synonym">Aleurodes tabaci</name>
    <dbReference type="NCBI Taxonomy" id="7038"/>
    <lineage>
        <taxon>Eukaryota</taxon>
        <taxon>Metazoa</taxon>
        <taxon>Ecdysozoa</taxon>
        <taxon>Arthropoda</taxon>
        <taxon>Hexapoda</taxon>
        <taxon>Insecta</taxon>
        <taxon>Pterygota</taxon>
        <taxon>Neoptera</taxon>
        <taxon>Paraneoptera</taxon>
        <taxon>Hemiptera</taxon>
        <taxon>Sternorrhyncha</taxon>
        <taxon>Aleyrodoidea</taxon>
        <taxon>Aleyrodidae</taxon>
        <taxon>Aleyrodinae</taxon>
        <taxon>Bemisia</taxon>
    </lineage>
</organism>
<evidence type="ECO:0000313" key="10">
    <source>
        <dbReference type="EMBL" id="CAH0383894.1"/>
    </source>
</evidence>
<dbReference type="AlphaFoldDB" id="A0A9P0EY01"/>
<accession>A0A9P0EY01</accession>
<sequence length="196" mass="21979">MATFLRTVKKSKKPPIRVIHNPKIRTNVPAGMASSGPPLGSQLGCRGVNISVFCKEFNERTKHLKEGIPLPIRCTVKPDKSYTLIINQPTATYFLKQAAGIQRGVMQPGKEVGGKITFKHLYEIAKIKKQDYNLECTDMKTICALLAGSARTLGIEIVREIDPKEYAKFLEERKVVIEEQLQVLKEIKEAKMLRTG</sequence>
<dbReference type="CDD" id="cd00349">
    <property type="entry name" value="Ribosomal_L11"/>
    <property type="match status" value="1"/>
</dbReference>
<evidence type="ECO:0000256" key="1">
    <source>
        <dbReference type="ARBA" id="ARBA00010537"/>
    </source>
</evidence>
<dbReference type="InterPro" id="IPR020784">
    <property type="entry name" value="Ribosomal_uL11_N"/>
</dbReference>
<keyword evidence="2 7" id="KW-0689">Ribosomal protein</keyword>
<dbReference type="NCBIfam" id="TIGR01632">
    <property type="entry name" value="L11_bact"/>
    <property type="match status" value="1"/>
</dbReference>
<dbReference type="SUPFAM" id="SSF46906">
    <property type="entry name" value="Ribosomal protein L11, C-terminal domain"/>
    <property type="match status" value="1"/>
</dbReference>
<evidence type="ECO:0000256" key="6">
    <source>
        <dbReference type="ARBA" id="ARBA00041455"/>
    </source>
</evidence>
<evidence type="ECO:0000259" key="9">
    <source>
        <dbReference type="Pfam" id="PF03946"/>
    </source>
</evidence>
<dbReference type="InterPro" id="IPR036769">
    <property type="entry name" value="Ribosomal_uL11_C_sf"/>
</dbReference>
<comment type="subunit">
    <text evidence="4">Component of the mitochondrial ribosome large subunit (39S) which comprises a 16S rRNA and about 50 distinct proteins.</text>
</comment>
<dbReference type="InterPro" id="IPR006519">
    <property type="entry name" value="Ribosomal_uL11_bac-typ"/>
</dbReference>
<dbReference type="Gene3D" id="1.10.10.250">
    <property type="entry name" value="Ribosomal protein L11, C-terminal domain"/>
    <property type="match status" value="1"/>
</dbReference>
<dbReference type="HAMAP" id="MF_00736">
    <property type="entry name" value="Ribosomal_uL11"/>
    <property type="match status" value="1"/>
</dbReference>
<dbReference type="GO" id="GO:0005762">
    <property type="term" value="C:mitochondrial large ribosomal subunit"/>
    <property type="evidence" value="ECO:0007669"/>
    <property type="project" value="TreeGrafter"/>
</dbReference>
<feature type="domain" description="Large ribosomal subunit protein uL11 C-terminal" evidence="8">
    <location>
        <begin position="88"/>
        <end position="157"/>
    </location>
</feature>
<evidence type="ECO:0000256" key="5">
    <source>
        <dbReference type="ARBA" id="ARBA00040104"/>
    </source>
</evidence>
<name>A0A9P0EY01_BEMTA</name>
<dbReference type="Gene3D" id="3.30.1550.10">
    <property type="entry name" value="Ribosomal protein L11/L12, N-terminal domain"/>
    <property type="match status" value="1"/>
</dbReference>
<evidence type="ECO:0000313" key="11">
    <source>
        <dbReference type="Proteomes" id="UP001152759"/>
    </source>
</evidence>
<evidence type="ECO:0000256" key="4">
    <source>
        <dbReference type="ARBA" id="ARBA00038782"/>
    </source>
</evidence>
<reference evidence="10" key="1">
    <citation type="submission" date="2021-12" db="EMBL/GenBank/DDBJ databases">
        <authorList>
            <person name="King R."/>
        </authorList>
    </citation>
    <scope>NUCLEOTIDE SEQUENCE</scope>
</reference>
<dbReference type="InterPro" id="IPR036796">
    <property type="entry name" value="Ribosomal_uL11_N_sf"/>
</dbReference>